<dbReference type="PANTHER" id="PTHR21231:SF7">
    <property type="entry name" value="GPN-LOOP GTPASE 3"/>
    <property type="match status" value="1"/>
</dbReference>
<dbReference type="CDD" id="cd17872">
    <property type="entry name" value="GPN3"/>
    <property type="match status" value="1"/>
</dbReference>
<keyword evidence="8" id="KW-1185">Reference proteome</keyword>
<keyword evidence="3 6" id="KW-0547">Nucleotide-binding</keyword>
<dbReference type="InterPro" id="IPR004130">
    <property type="entry name" value="Gpn"/>
</dbReference>
<accession>A0A6A7BWK0</accession>
<evidence type="ECO:0000256" key="1">
    <source>
        <dbReference type="ARBA" id="ARBA00005290"/>
    </source>
</evidence>
<name>A0A6A7BWK0_9PEZI</name>
<protein>
    <recommendedName>
        <fullName evidence="2 6">GPN-loop GTPase 3</fullName>
    </recommendedName>
</protein>
<organism evidence="7 8">
    <name type="scientific">Piedraia hortae CBS 480.64</name>
    <dbReference type="NCBI Taxonomy" id="1314780"/>
    <lineage>
        <taxon>Eukaryota</taxon>
        <taxon>Fungi</taxon>
        <taxon>Dikarya</taxon>
        <taxon>Ascomycota</taxon>
        <taxon>Pezizomycotina</taxon>
        <taxon>Dothideomycetes</taxon>
        <taxon>Dothideomycetidae</taxon>
        <taxon>Capnodiales</taxon>
        <taxon>Piedraiaceae</taxon>
        <taxon>Piedraia</taxon>
    </lineage>
</organism>
<dbReference type="FunFam" id="3.40.50.300:FF:000552">
    <property type="entry name" value="GPN-loop GTPase 3"/>
    <property type="match status" value="1"/>
</dbReference>
<evidence type="ECO:0000256" key="5">
    <source>
        <dbReference type="ARBA" id="ARBA00023134"/>
    </source>
</evidence>
<evidence type="ECO:0000256" key="3">
    <source>
        <dbReference type="ARBA" id="ARBA00022741"/>
    </source>
</evidence>
<evidence type="ECO:0000313" key="8">
    <source>
        <dbReference type="Proteomes" id="UP000799421"/>
    </source>
</evidence>
<evidence type="ECO:0000256" key="6">
    <source>
        <dbReference type="RuleBase" id="RU365059"/>
    </source>
</evidence>
<dbReference type="InterPro" id="IPR027417">
    <property type="entry name" value="P-loop_NTPase"/>
</dbReference>
<dbReference type="GO" id="GO:0005525">
    <property type="term" value="F:GTP binding"/>
    <property type="evidence" value="ECO:0007669"/>
    <property type="project" value="UniProtKB-KW"/>
</dbReference>
<dbReference type="Pfam" id="PF03029">
    <property type="entry name" value="ATP_bind_1"/>
    <property type="match status" value="1"/>
</dbReference>
<dbReference type="OrthoDB" id="5839at2759"/>
<proteinExistence type="inferred from homology"/>
<dbReference type="InterPro" id="IPR030228">
    <property type="entry name" value="Gpn3"/>
</dbReference>
<dbReference type="GO" id="GO:0003924">
    <property type="term" value="F:GTPase activity"/>
    <property type="evidence" value="ECO:0007669"/>
    <property type="project" value="TreeGrafter"/>
</dbReference>
<comment type="similarity">
    <text evidence="1 6">Belongs to the GPN-loop GTPase family.</text>
</comment>
<comment type="subunit">
    <text evidence="6">Binds to RNA polymerase II (RNAPII).</text>
</comment>
<gene>
    <name evidence="7" type="ORF">K470DRAFT_265229</name>
</gene>
<dbReference type="Gene3D" id="3.40.50.300">
    <property type="entry name" value="P-loop containing nucleotide triphosphate hydrolases"/>
    <property type="match status" value="1"/>
</dbReference>
<evidence type="ECO:0000256" key="2">
    <source>
        <dbReference type="ARBA" id="ARBA00014587"/>
    </source>
</evidence>
<dbReference type="EMBL" id="MU005992">
    <property type="protein sequence ID" value="KAF2859503.1"/>
    <property type="molecule type" value="Genomic_DNA"/>
</dbReference>
<reference evidence="7" key="1">
    <citation type="journal article" date="2020" name="Stud. Mycol.">
        <title>101 Dothideomycetes genomes: a test case for predicting lifestyles and emergence of pathogens.</title>
        <authorList>
            <person name="Haridas S."/>
            <person name="Albert R."/>
            <person name="Binder M."/>
            <person name="Bloem J."/>
            <person name="Labutti K."/>
            <person name="Salamov A."/>
            <person name="Andreopoulos B."/>
            <person name="Baker S."/>
            <person name="Barry K."/>
            <person name="Bills G."/>
            <person name="Bluhm B."/>
            <person name="Cannon C."/>
            <person name="Castanera R."/>
            <person name="Culley D."/>
            <person name="Daum C."/>
            <person name="Ezra D."/>
            <person name="Gonzalez J."/>
            <person name="Henrissat B."/>
            <person name="Kuo A."/>
            <person name="Liang C."/>
            <person name="Lipzen A."/>
            <person name="Lutzoni F."/>
            <person name="Magnuson J."/>
            <person name="Mondo S."/>
            <person name="Nolan M."/>
            <person name="Ohm R."/>
            <person name="Pangilinan J."/>
            <person name="Park H.-J."/>
            <person name="Ramirez L."/>
            <person name="Alfaro M."/>
            <person name="Sun H."/>
            <person name="Tritt A."/>
            <person name="Yoshinaga Y."/>
            <person name="Zwiers L.-H."/>
            <person name="Turgeon B."/>
            <person name="Goodwin S."/>
            <person name="Spatafora J."/>
            <person name="Crous P."/>
            <person name="Grigoriev I."/>
        </authorList>
    </citation>
    <scope>NUCLEOTIDE SEQUENCE</scope>
    <source>
        <strain evidence="7">CBS 480.64</strain>
    </source>
</reference>
<evidence type="ECO:0000256" key="4">
    <source>
        <dbReference type="ARBA" id="ARBA00022801"/>
    </source>
</evidence>
<keyword evidence="5 6" id="KW-0342">GTP-binding</keyword>
<dbReference type="Proteomes" id="UP000799421">
    <property type="component" value="Unassembled WGS sequence"/>
</dbReference>
<keyword evidence="4 6" id="KW-0378">Hydrolase</keyword>
<sequence length="290" mass="32323">MPNYGTLVMGPAGAGKSTFCASLIQTLRSMKRPTYYINLDPAAETFAFEPDWDIRDLISVSDAMEELGLGPNGGLMYCFEYLSENMSSLLECIDSVTQEFLIIIDMPGQIELYTHVQIVPNFVKELTRKQDVQLCAVYLLEATFVLDKAKFFAGSLGAMSAMMLMGIPHLNVLSKMDLLKGRIGKRELKKFVQNDVEMLVDLDDGDGFEFENGEVLDANEGKKTEKGFARLNTAVARLIEEMGLVSYLKLNADDEDSVKAILSHIDHAIQYQEAQEVREEEFGELNDADG</sequence>
<comment type="function">
    <text evidence="6">Small GTPase required for proper nuclear import of RNA polymerase II and III (RNAPII and RNAPIII). May act at an RNAP assembly step prior to nuclear import.</text>
</comment>
<dbReference type="PANTHER" id="PTHR21231">
    <property type="entry name" value="XPA-BINDING PROTEIN 1-RELATED"/>
    <property type="match status" value="1"/>
</dbReference>
<evidence type="ECO:0000313" key="7">
    <source>
        <dbReference type="EMBL" id="KAF2859503.1"/>
    </source>
</evidence>
<dbReference type="AlphaFoldDB" id="A0A6A7BWK0"/>
<dbReference type="SUPFAM" id="SSF52540">
    <property type="entry name" value="P-loop containing nucleoside triphosphate hydrolases"/>
    <property type="match status" value="1"/>
</dbReference>